<dbReference type="InterPro" id="IPR013162">
    <property type="entry name" value="CD80_C2-set"/>
</dbReference>
<keyword evidence="12" id="KW-1185">Reference proteome</keyword>
<evidence type="ECO:0000313" key="12">
    <source>
        <dbReference type="Proteomes" id="UP000515165"/>
    </source>
</evidence>
<dbReference type="InterPro" id="IPR040012">
    <property type="entry name" value="CD200R"/>
</dbReference>
<dbReference type="GO" id="GO:0038023">
    <property type="term" value="F:signaling receptor activity"/>
    <property type="evidence" value="ECO:0007669"/>
    <property type="project" value="InterPro"/>
</dbReference>
<dbReference type="Pfam" id="PF08205">
    <property type="entry name" value="C2-set_2"/>
    <property type="match status" value="1"/>
</dbReference>
<dbReference type="PANTHER" id="PTHR21462">
    <property type="entry name" value="CELL SURFACE GLYCOPROTEIN OX2 RECEPTOR PRECURSOR"/>
    <property type="match status" value="1"/>
</dbReference>
<keyword evidence="5 10" id="KW-1133">Transmembrane helix</keyword>
<dbReference type="GO" id="GO:0150077">
    <property type="term" value="P:regulation of neuroinflammatory response"/>
    <property type="evidence" value="ECO:0007669"/>
    <property type="project" value="InterPro"/>
</dbReference>
<accession>A0A6J2C0I7</accession>
<dbReference type="OrthoDB" id="8915654at2759"/>
<dbReference type="FunFam" id="2.60.40.10:FF:000769">
    <property type="entry name" value="Cell surface glycoprotein CD200 receptor 1"/>
    <property type="match status" value="1"/>
</dbReference>
<evidence type="ECO:0000256" key="1">
    <source>
        <dbReference type="ARBA" id="ARBA00004479"/>
    </source>
</evidence>
<evidence type="ECO:0000256" key="7">
    <source>
        <dbReference type="ARBA" id="ARBA00023157"/>
    </source>
</evidence>
<name>A0A6J2C0I7_ZALCA</name>
<keyword evidence="6 10" id="KW-0472">Membrane</keyword>
<evidence type="ECO:0000256" key="5">
    <source>
        <dbReference type="ARBA" id="ARBA00022989"/>
    </source>
</evidence>
<dbReference type="InterPro" id="IPR003599">
    <property type="entry name" value="Ig_sub"/>
</dbReference>
<dbReference type="RefSeq" id="XP_027437624.2">
    <property type="nucleotide sequence ID" value="XM_027581823.2"/>
</dbReference>
<dbReference type="AlphaFoldDB" id="A0A6J2C0I7"/>
<dbReference type="FunFam" id="2.60.40.10:FF:000584">
    <property type="entry name" value="Cell surface glycoprotein CD200 receptor 1"/>
    <property type="match status" value="1"/>
</dbReference>
<dbReference type="GeneID" id="113915911"/>
<dbReference type="GO" id="GO:0009897">
    <property type="term" value="C:external side of plasma membrane"/>
    <property type="evidence" value="ECO:0007669"/>
    <property type="project" value="TreeGrafter"/>
</dbReference>
<gene>
    <name evidence="13" type="primary">LOC113915911</name>
</gene>
<comment type="subcellular location">
    <subcellularLocation>
        <location evidence="1">Membrane</location>
        <topology evidence="1">Single-pass type I membrane protein</topology>
    </subcellularLocation>
</comment>
<dbReference type="SMART" id="SM00409">
    <property type="entry name" value="IG"/>
    <property type="match status" value="2"/>
</dbReference>
<proteinExistence type="inferred from homology"/>
<dbReference type="Pfam" id="PF07686">
    <property type="entry name" value="V-set"/>
    <property type="match status" value="1"/>
</dbReference>
<dbReference type="PANTHER" id="PTHR21462:SF2">
    <property type="entry name" value="CELL SURFACE GLYCOPROTEIN CD200 RECEPTOR 2"/>
    <property type="match status" value="1"/>
</dbReference>
<evidence type="ECO:0000256" key="8">
    <source>
        <dbReference type="ARBA" id="ARBA00023170"/>
    </source>
</evidence>
<feature type="transmembrane region" description="Helical" evidence="10">
    <location>
        <begin position="234"/>
        <end position="258"/>
    </location>
</feature>
<evidence type="ECO:0000256" key="4">
    <source>
        <dbReference type="ARBA" id="ARBA00022729"/>
    </source>
</evidence>
<dbReference type="PROSITE" id="PS50835">
    <property type="entry name" value="IG_LIKE"/>
    <property type="match status" value="1"/>
</dbReference>
<reference evidence="13" key="1">
    <citation type="submission" date="2025-08" db="UniProtKB">
        <authorList>
            <consortium name="RefSeq"/>
        </authorList>
    </citation>
    <scope>IDENTIFICATION</scope>
    <source>
        <tissue evidence="13">Blood</tissue>
    </source>
</reference>
<dbReference type="InterPro" id="IPR013783">
    <property type="entry name" value="Ig-like_fold"/>
</dbReference>
<dbReference type="InterPro" id="IPR036179">
    <property type="entry name" value="Ig-like_dom_sf"/>
</dbReference>
<evidence type="ECO:0000313" key="13">
    <source>
        <dbReference type="RefSeq" id="XP_027437624.2"/>
    </source>
</evidence>
<organism evidence="12 13">
    <name type="scientific">Zalophus californianus</name>
    <name type="common">California sealion</name>
    <dbReference type="NCBI Taxonomy" id="9704"/>
    <lineage>
        <taxon>Eukaryota</taxon>
        <taxon>Metazoa</taxon>
        <taxon>Chordata</taxon>
        <taxon>Craniata</taxon>
        <taxon>Vertebrata</taxon>
        <taxon>Euteleostomi</taxon>
        <taxon>Mammalia</taxon>
        <taxon>Eutheria</taxon>
        <taxon>Laurasiatheria</taxon>
        <taxon>Carnivora</taxon>
        <taxon>Caniformia</taxon>
        <taxon>Pinnipedia</taxon>
        <taxon>Otariidae</taxon>
        <taxon>Zalophus</taxon>
    </lineage>
</organism>
<evidence type="ECO:0000256" key="2">
    <source>
        <dbReference type="ARBA" id="ARBA00008215"/>
    </source>
</evidence>
<dbReference type="InterPro" id="IPR007110">
    <property type="entry name" value="Ig-like_dom"/>
</dbReference>
<dbReference type="InterPro" id="IPR013106">
    <property type="entry name" value="Ig_V-set"/>
</dbReference>
<evidence type="ECO:0000256" key="6">
    <source>
        <dbReference type="ARBA" id="ARBA00023136"/>
    </source>
</evidence>
<dbReference type="Gene3D" id="2.60.40.10">
    <property type="entry name" value="Immunoglobulins"/>
    <property type="match status" value="2"/>
</dbReference>
<keyword evidence="3 10" id="KW-0812">Transmembrane</keyword>
<feature type="domain" description="Ig-like" evidence="11">
    <location>
        <begin position="113"/>
        <end position="226"/>
    </location>
</feature>
<sequence length="357" mass="39558">MEKECIFRKGLKHLPESLTGLPASPYSSSVEGKQSRLTAPLEANTSRSVPVATKAVLTCPSASLTNVLIIRWEINLRDKASCIRAYRRENNETSERNCTDERISWESRPDQNPALQIDPVATTHDGYYRCEVAAPDGNFGLGYHLQVSVPPEVTLSRGSNGTLVCRAAAGKPAAQISWTPGGDCHTAEQQLGNGTVTVLSTCRWEDRQVSNVSCSVSHVTSNKTLSLELNQASALLIILYVKFSLFLVILVIVGFIYFQRINDCRDYETDITSEDSNHRYKSISMIVPEELLIPIQNMLFLAASPEDCEVIVHKLSNSYLCRMVKQTQDLPTAAVLRRGFSPACGHQQTHKQCARTR</sequence>
<dbReference type="SUPFAM" id="SSF48726">
    <property type="entry name" value="Immunoglobulin"/>
    <property type="match status" value="2"/>
</dbReference>
<dbReference type="KEGG" id="zca:113915911"/>
<protein>
    <submittedName>
        <fullName evidence="13">Cell surface glycoprotein CD200 receptor 2-like</fullName>
    </submittedName>
</protein>
<keyword evidence="7" id="KW-1015">Disulfide bond</keyword>
<comment type="similarity">
    <text evidence="2">Belongs to the CD200R family.</text>
</comment>
<keyword evidence="9" id="KW-0325">Glycoprotein</keyword>
<dbReference type="Proteomes" id="UP000515165">
    <property type="component" value="Chromosome 1"/>
</dbReference>
<evidence type="ECO:0000256" key="10">
    <source>
        <dbReference type="SAM" id="Phobius"/>
    </source>
</evidence>
<keyword evidence="8" id="KW-0675">Receptor</keyword>
<evidence type="ECO:0000256" key="9">
    <source>
        <dbReference type="ARBA" id="ARBA00023180"/>
    </source>
</evidence>
<evidence type="ECO:0000256" key="3">
    <source>
        <dbReference type="ARBA" id="ARBA00022692"/>
    </source>
</evidence>
<evidence type="ECO:0000259" key="11">
    <source>
        <dbReference type="PROSITE" id="PS50835"/>
    </source>
</evidence>
<keyword evidence="4" id="KW-0732">Signal</keyword>